<proteinExistence type="predicted"/>
<accession>A0AA37URD9</accession>
<evidence type="ECO:0000259" key="1">
    <source>
        <dbReference type="Pfam" id="PF20253"/>
    </source>
</evidence>
<comment type="caution">
    <text evidence="2">The sequence shown here is derived from an EMBL/GenBank/DDBJ whole genome shotgun (WGS) entry which is preliminary data.</text>
</comment>
<feature type="domain" description="DUF6604" evidence="1">
    <location>
        <begin position="12"/>
        <end position="243"/>
    </location>
</feature>
<dbReference type="RefSeq" id="XP_049132887.1">
    <property type="nucleotide sequence ID" value="XM_049276930.1"/>
</dbReference>
<evidence type="ECO:0000313" key="3">
    <source>
        <dbReference type="Proteomes" id="UP001055115"/>
    </source>
</evidence>
<dbReference type="PANTHER" id="PTHR38795">
    <property type="entry name" value="DUF6604 DOMAIN-CONTAINING PROTEIN"/>
    <property type="match status" value="1"/>
</dbReference>
<organism evidence="2 3">
    <name type="scientific">Colletotrichum spaethianum</name>
    <dbReference type="NCBI Taxonomy" id="700344"/>
    <lineage>
        <taxon>Eukaryota</taxon>
        <taxon>Fungi</taxon>
        <taxon>Dikarya</taxon>
        <taxon>Ascomycota</taxon>
        <taxon>Pezizomycotina</taxon>
        <taxon>Sordariomycetes</taxon>
        <taxon>Hypocreomycetidae</taxon>
        <taxon>Glomerellales</taxon>
        <taxon>Glomerellaceae</taxon>
        <taxon>Colletotrichum</taxon>
        <taxon>Colletotrichum spaethianum species complex</taxon>
    </lineage>
</organism>
<protein>
    <recommendedName>
        <fullName evidence="1">DUF6604 domain-containing protein</fullName>
    </recommendedName>
</protein>
<keyword evidence="3" id="KW-1185">Reference proteome</keyword>
<dbReference type="PANTHER" id="PTHR38795:SF1">
    <property type="entry name" value="DUF6604 DOMAIN-CONTAINING PROTEIN"/>
    <property type="match status" value="1"/>
</dbReference>
<reference evidence="2 3" key="1">
    <citation type="submission" date="2022-03" db="EMBL/GenBank/DDBJ databases">
        <title>Genome data of Colletotrichum spp.</title>
        <authorList>
            <person name="Utami Y.D."/>
            <person name="Hiruma K."/>
        </authorList>
    </citation>
    <scope>NUCLEOTIDE SEQUENCE [LARGE SCALE GENOMIC DNA]</scope>
    <source>
        <strain evidence="2 3">MAFF 239500</strain>
    </source>
</reference>
<sequence length="652" mass="73597">MSSRPGWPPPPLKGKARKETKKHQVLENSVLLPEVRPNRVIAIREFVPLAHFISEKLSDPFNVPEYFASALNWVIETRRRFSSLLGGIRRFQEFHSDKKHVFFVTVLERVREAFKPHVDKFDVSGLKDAASRISHSGTTDSKNGNGPKNMFDALNFYEPSQSFLAAPDIDRPAQALAEYVAEEDDSVTEALFIYTAFLKDLAQLQDEILELWSEYKKGSVDLAAVSVATNTALQLARNMEQGIAPAMEKLEGAMGAIHMFYEAACAARGLDPLEKENFGDDFNYKCYQDGSELCFNTFSLLNSFNSKVTDLPTYNGKFGWYDDAIRARNNRERWQEDKAALLEVFVDQALLFQLLRAVPVHDEFTKGLKTMLETRKIPVWLCFAAQVYLDVLKFLGPFVRNSEKDFQRFIGSIADSVSKALRHLGNREATVKENMQDCHKLATMWDPGKDSFNAIRIASGLQDRRSNFLEHHPMYFGLHLHYVRVLFHRAGIEYAAKPGNIMHGIQLYQAVQQEGLLASRYNWSVLDLMLESQGNSTFFVGDPPKSPDAYFKNFGLSKGVSAAQWVQKRNNSKRVTTSKAGIRYMKFKGICSMSFAPRIAVDSDSRGLNAEVINLILEKSGCMRKVEPSSNAVLSSVVDNSSKGQNEEVKVM</sequence>
<evidence type="ECO:0000313" key="2">
    <source>
        <dbReference type="EMBL" id="GKT50537.1"/>
    </source>
</evidence>
<name>A0AA37URD9_9PEZI</name>
<dbReference type="InterPro" id="IPR046539">
    <property type="entry name" value="DUF6604"/>
</dbReference>
<dbReference type="GeneID" id="73331520"/>
<gene>
    <name evidence="2" type="ORF">ColSpa_10718</name>
</gene>
<dbReference type="Proteomes" id="UP001055115">
    <property type="component" value="Unassembled WGS sequence"/>
</dbReference>
<dbReference type="AlphaFoldDB" id="A0AA37URD9"/>
<dbReference type="Pfam" id="PF20253">
    <property type="entry name" value="DUF6604"/>
    <property type="match status" value="1"/>
</dbReference>
<dbReference type="EMBL" id="BQXU01000038">
    <property type="protein sequence ID" value="GKT50537.1"/>
    <property type="molecule type" value="Genomic_DNA"/>
</dbReference>